<dbReference type="Proteomes" id="UP000810292">
    <property type="component" value="Unassembled WGS sequence"/>
</dbReference>
<protein>
    <submittedName>
        <fullName evidence="2">DUF1868 domain-containing protein</fullName>
    </submittedName>
</protein>
<dbReference type="InterPro" id="IPR015069">
    <property type="entry name" value="2H-PEstase_DUF1868"/>
</dbReference>
<reference evidence="2" key="1">
    <citation type="submission" date="2020-10" db="EMBL/GenBank/DDBJ databases">
        <authorList>
            <person name="Gilroy R."/>
        </authorList>
    </citation>
    <scope>NUCLEOTIDE SEQUENCE</scope>
    <source>
        <strain evidence="2">14700</strain>
    </source>
</reference>
<comment type="caution">
    <text evidence="2">The sequence shown here is derived from an EMBL/GenBank/DDBJ whole genome shotgun (WGS) entry which is preliminary data.</text>
</comment>
<gene>
    <name evidence="2" type="ORF">IAA72_01975</name>
</gene>
<dbReference type="EMBL" id="JADIMF010000029">
    <property type="protein sequence ID" value="MBO8468536.1"/>
    <property type="molecule type" value="Genomic_DNA"/>
</dbReference>
<dbReference type="Gene3D" id="3.90.1140.10">
    <property type="entry name" value="Cyclic phosphodiesterase"/>
    <property type="match status" value="1"/>
</dbReference>
<reference evidence="2" key="2">
    <citation type="journal article" date="2021" name="PeerJ">
        <title>Extensive microbial diversity within the chicken gut microbiome revealed by metagenomics and culture.</title>
        <authorList>
            <person name="Gilroy R."/>
            <person name="Ravi A."/>
            <person name="Getino M."/>
            <person name="Pursley I."/>
            <person name="Horton D.L."/>
            <person name="Alikhan N.F."/>
            <person name="Baker D."/>
            <person name="Gharbi K."/>
            <person name="Hall N."/>
            <person name="Watson M."/>
            <person name="Adriaenssens E.M."/>
            <person name="Foster-Nyarko E."/>
            <person name="Jarju S."/>
            <person name="Secka A."/>
            <person name="Antonio M."/>
            <person name="Oren A."/>
            <person name="Chaudhuri R.R."/>
            <person name="La Ragione R."/>
            <person name="Hildebrand F."/>
            <person name="Pallen M.J."/>
        </authorList>
    </citation>
    <scope>NUCLEOTIDE SEQUENCE</scope>
    <source>
        <strain evidence="2">14700</strain>
    </source>
</reference>
<evidence type="ECO:0000313" key="2">
    <source>
        <dbReference type="EMBL" id="MBO8468536.1"/>
    </source>
</evidence>
<organism evidence="2 3">
    <name type="scientific">Candidatus Ornithospirochaeta stercoravium</name>
    <dbReference type="NCBI Taxonomy" id="2840897"/>
    <lineage>
        <taxon>Bacteria</taxon>
        <taxon>Pseudomonadati</taxon>
        <taxon>Spirochaetota</taxon>
        <taxon>Spirochaetia</taxon>
        <taxon>Spirochaetales</taxon>
        <taxon>Spirochaetaceae</taxon>
        <taxon>Spirochaetaceae incertae sedis</taxon>
        <taxon>Candidatus Ornithospirochaeta</taxon>
    </lineage>
</organism>
<dbReference type="SUPFAM" id="SSF55144">
    <property type="entry name" value="LigT-like"/>
    <property type="match status" value="1"/>
</dbReference>
<proteinExistence type="predicted"/>
<dbReference type="InterPro" id="IPR009097">
    <property type="entry name" value="Cyclic_Pdiesterase"/>
</dbReference>
<dbReference type="AlphaFoldDB" id="A0A9D9IBK1"/>
<dbReference type="Pfam" id="PF08975">
    <property type="entry name" value="2H-phosphodiest"/>
    <property type="match status" value="1"/>
</dbReference>
<sequence length="227" mass="26290">MWQDDICFGQSVGKKFNSDGSARVFKGNTMICLLDHDTEVFRRVVAERDLISSVFPVDVFSPLPDESLHMTAIEGVCNDVREKDYWTSLLTTDTPLVEVDDLFEDLWKKVPPFPPVKMRFDNLWISSGICIGLYPDSYSDDVLIRDWRDAVSSVMELRFPGHDRYRFHISLGYGISMPDKEGMEKLDSFKKDFDEKCRKEGFVFTVPPASMTYFDSMLFFSKERLPR</sequence>
<evidence type="ECO:0000313" key="3">
    <source>
        <dbReference type="Proteomes" id="UP000810292"/>
    </source>
</evidence>
<evidence type="ECO:0000259" key="1">
    <source>
        <dbReference type="Pfam" id="PF08975"/>
    </source>
</evidence>
<accession>A0A9D9IBK1</accession>
<name>A0A9D9IBK1_9SPIO</name>
<feature type="domain" description="DUF1868" evidence="1">
    <location>
        <begin position="15"/>
        <end position="123"/>
    </location>
</feature>